<proteinExistence type="predicted"/>
<dbReference type="VEuPathDB" id="FungiDB:PMAA_016080"/>
<dbReference type="InterPro" id="IPR024761">
    <property type="entry name" value="TFIIIC_delta_N"/>
</dbReference>
<evidence type="ECO:0000259" key="2">
    <source>
        <dbReference type="Pfam" id="PF12660"/>
    </source>
</evidence>
<evidence type="ECO:0008006" key="5">
    <source>
        <dbReference type="Google" id="ProtNLM"/>
    </source>
</evidence>
<dbReference type="PhylomeDB" id="B6Q7E5"/>
<dbReference type="OrthoDB" id="6021743at2759"/>
<feature type="domain" description="Transcription factor IIIC 90kDa subunit N-terminal" evidence="1">
    <location>
        <begin position="19"/>
        <end position="512"/>
    </location>
</feature>
<dbReference type="Proteomes" id="UP000001294">
    <property type="component" value="Unassembled WGS sequence"/>
</dbReference>
<feature type="domain" description="Transcription factor IIIC putative zinc-finger" evidence="2">
    <location>
        <begin position="630"/>
        <end position="740"/>
    </location>
</feature>
<accession>B6Q7E5</accession>
<organism evidence="3 4">
    <name type="scientific">Talaromyces marneffei (strain ATCC 18224 / CBS 334.59 / QM 7333)</name>
    <name type="common">Penicillium marneffei</name>
    <dbReference type="NCBI Taxonomy" id="441960"/>
    <lineage>
        <taxon>Eukaryota</taxon>
        <taxon>Fungi</taxon>
        <taxon>Dikarya</taxon>
        <taxon>Ascomycota</taxon>
        <taxon>Pezizomycotina</taxon>
        <taxon>Eurotiomycetes</taxon>
        <taxon>Eurotiomycetidae</taxon>
        <taxon>Eurotiales</taxon>
        <taxon>Trichocomaceae</taxon>
        <taxon>Talaromyces</taxon>
        <taxon>Talaromyces sect. Talaromyces</taxon>
    </lineage>
</organism>
<keyword evidence="4" id="KW-1185">Reference proteome</keyword>
<evidence type="ECO:0000259" key="1">
    <source>
        <dbReference type="Pfam" id="PF12657"/>
    </source>
</evidence>
<protein>
    <recommendedName>
        <fullName evidence="5">Transcription factor IIIC 90kDa subunit N-terminal domain-containing protein</fullName>
    </recommendedName>
</protein>
<dbReference type="GO" id="GO:0006384">
    <property type="term" value="P:transcription initiation at RNA polymerase III promoter"/>
    <property type="evidence" value="ECO:0007669"/>
    <property type="project" value="InterPro"/>
</dbReference>
<dbReference type="Pfam" id="PF12657">
    <property type="entry name" value="TFIIIC_delta"/>
    <property type="match status" value="1"/>
</dbReference>
<dbReference type="HOGENOM" id="CLU_011098_0_0_1"/>
<reference evidence="4" key="1">
    <citation type="journal article" date="2015" name="Genome Announc.">
        <title>Genome sequence of the AIDS-associated pathogen Penicillium marneffei (ATCC18224) and its near taxonomic relative Talaromyces stipitatus (ATCC10500).</title>
        <authorList>
            <person name="Nierman W.C."/>
            <person name="Fedorova-Abrams N.D."/>
            <person name="Andrianopoulos A."/>
        </authorList>
    </citation>
    <scope>NUCLEOTIDE SEQUENCE [LARGE SCALE GENOMIC DNA]</scope>
    <source>
        <strain evidence="4">ATCC 18224 / CBS 334.59 / QM 7333</strain>
    </source>
</reference>
<dbReference type="PANTHER" id="PTHR15496">
    <property type="entry name" value="GENERAL TRANSCRIPTION FACTOR 3C POLYPEPTIDE 4 FAMILY"/>
    <property type="match status" value="1"/>
</dbReference>
<dbReference type="InterPro" id="IPR044230">
    <property type="entry name" value="GTF3C4"/>
</dbReference>
<sequence length="743" mass="83312">MGEALDLNLYPSCYNCLSWSDDGELAVAAGDTVHLQLPQWKPKYVHPLFEKEKSMPWTSTKVRTNVFTHQEWKVMMPSGRDEFSIGAEQSQSTVSQLAWSHQGLGLHRRCVLAVLTSNLLLSLYEADGKRRTWSRVCVVNKALEKYFESKDRSKSIGTSRIRSFAWCPPLRNDASGENDRADVRWGEQLLTIATDRNDIVLVHVKRNNSSNALAWRYSIDVIDHAELGTLDRVYSLVPNGSLWADALSSKAKILNISCGPWSRIDSERSGIKYQALISLVLGGNLHLVNVQASLSSGDGSAISIEGQLTFNTTVLSFKSLESINFTGPLQWLPVDETRVLLISGYVGGRATLLFDQNAYVKSSMQTEVDGNNIFFHQRSFEDKGYNIMGTMYSQCNEPISGIVAPESSTVSHDTRTIYLTSLGRFSEATPLSTTGTLLEESLVKTQPPWVDQVERYRQRYSIQYELGDMTIVRTWGLATFDGWTAVAFTMHPGDVLEYTIRAEESTIILFTPPEPSAVFPKPADLSDQRMAMKRDIILHYILSLADRLQGSDLRSARLTYSACVCAINANYGAQQEISKNEPLLSIARQALTYLSTIFELPVDEEISYCDINKPSTDPVLYSTPKPASTLEGPTGWIYERCHTCFRRGNGNVGLSWRDQNTTICANGHTWNRCALTFLAIQEPYISMFCSVCDMSVLSRDEGIDYTLEGRKQAAQDSNRKEVYDSLYDRYDTCAYCGGKYQDE</sequence>
<dbReference type="GO" id="GO:0000127">
    <property type="term" value="C:transcription factor TFIIIC complex"/>
    <property type="evidence" value="ECO:0007669"/>
    <property type="project" value="InterPro"/>
</dbReference>
<dbReference type="AlphaFoldDB" id="B6Q7E5"/>
<dbReference type="InterPro" id="IPR024764">
    <property type="entry name" value="TFIIIC_Znf"/>
</dbReference>
<evidence type="ECO:0000313" key="4">
    <source>
        <dbReference type="Proteomes" id="UP000001294"/>
    </source>
</evidence>
<gene>
    <name evidence="3" type="ORF">PMAA_016080</name>
</gene>
<dbReference type="STRING" id="441960.B6Q7E5"/>
<dbReference type="EMBL" id="DS995899">
    <property type="protein sequence ID" value="EEA26687.1"/>
    <property type="molecule type" value="Genomic_DNA"/>
</dbReference>
<dbReference type="GO" id="GO:0004402">
    <property type="term" value="F:histone acetyltransferase activity"/>
    <property type="evidence" value="ECO:0007669"/>
    <property type="project" value="InterPro"/>
</dbReference>
<dbReference type="PANTHER" id="PTHR15496:SF2">
    <property type="entry name" value="GENERAL TRANSCRIPTION FACTOR 3C POLYPEPTIDE 4"/>
    <property type="match status" value="1"/>
</dbReference>
<dbReference type="Pfam" id="PF12660">
    <property type="entry name" value="zf-TFIIIC"/>
    <property type="match status" value="1"/>
</dbReference>
<name>B6Q7E5_TALMQ</name>
<evidence type="ECO:0000313" key="3">
    <source>
        <dbReference type="EMBL" id="EEA26687.1"/>
    </source>
</evidence>